<accession>A0A8J8G7U1</accession>
<evidence type="ECO:0000313" key="2">
    <source>
        <dbReference type="Proteomes" id="UP000610746"/>
    </source>
</evidence>
<organism evidence="1 2">
    <name type="scientific">Frigoriflavimonas asaccharolytica</name>
    <dbReference type="NCBI Taxonomy" id="2735899"/>
    <lineage>
        <taxon>Bacteria</taxon>
        <taxon>Pseudomonadati</taxon>
        <taxon>Bacteroidota</taxon>
        <taxon>Flavobacteriia</taxon>
        <taxon>Flavobacteriales</taxon>
        <taxon>Weeksellaceae</taxon>
        <taxon>Frigoriflavimonas</taxon>
    </lineage>
</organism>
<reference evidence="1" key="1">
    <citation type="submission" date="2020-05" db="EMBL/GenBank/DDBJ databases">
        <title>Genomic Encyclopedia of Type Strains, Phase IV (KMG-V): Genome sequencing to study the core and pangenomes of soil and plant-associated prokaryotes.</title>
        <authorList>
            <person name="Whitman W."/>
        </authorList>
    </citation>
    <scope>NUCLEOTIDE SEQUENCE</scope>
    <source>
        <strain evidence="1">16F</strain>
    </source>
</reference>
<dbReference type="Proteomes" id="UP000610746">
    <property type="component" value="Unassembled WGS sequence"/>
</dbReference>
<gene>
    <name evidence="1" type="ORF">HNQ03_001338</name>
</gene>
<proteinExistence type="predicted"/>
<dbReference type="Gene3D" id="3.90.930.1">
    <property type="match status" value="2"/>
</dbReference>
<keyword evidence="2" id="KW-1185">Reference proteome</keyword>
<dbReference type="AlphaFoldDB" id="A0A8J8G7U1"/>
<dbReference type="RefSeq" id="WP_173778881.1">
    <property type="nucleotide sequence ID" value="NZ_JABSNO010000007.1"/>
</dbReference>
<sequence>MNKLILIFSLILFQVVSSQNNAIYFDKDWKKTSKANAAFYRPIPMKEVGELVLIRDFYMNGTLQFEGYTFKNNEEKYVGDISYYDENGNNSSFRQYINKTKNSTLEYYHANGKIRKTVHYKDGLKDGETAVYDNNGEVLMKGIYKNGKPVSGDFEFFSEDYDYNRGDEEEYNSNENTTEAQAIIVRPMMQNENTSRVETPTKKPENKTLKTISQKIFWRDSRVLAQELVYSIESYGRDLIQQKNYDKSGKLIQNITENNLTKYGNPIINGTEYKYFEQNNFAKEVKSTTPYVKEKITGKSTAYFPSGKILSETHYKDWQKENEIIYTENGTIKTKRIYKENDPYEGNFDENIGEFTVNLNYQNGKKEGEAIAKNEDGKIFAKGVYKNNEPYNGTFVVKLGRDNDEELINVENSKKTGLQKKFGHRIENLKETYTIQNEKLNGITTFYKDEEPIATLVYKDDEPMEGTLIEEESSTIFKNGQIVSEIYQDRYALNDENIVKQKFYENNQIAKIQDYSFSIVADPQEFYTGIFKNGKPFSGYFENDENREFKQVNYYENGQPKFQYSNDYLSNMDEYRHQYYDIKSTFKDGKIYDGIEYTIGSKQFISKYLTNGELKSFDWDLFAMNYFNRIHFELNGNSIEMHDLQENKKAKITLDFSEDNLSVKLYTDNYIVDERTYNTNKNLAGKFVESIITYRIEGEKLISNTIQIKFREHDNYAGSKFFYHAYSLINDEFKTAQNVFNNLSEIITLDKMESGEIDGNIISGVRLDPYGKPTDGTLITELPGNKYKIQVYEDGKLINTINNVAFKNLETELKKAFGRN</sequence>
<dbReference type="SUPFAM" id="SSF82185">
    <property type="entry name" value="Histone H3 K4-specific methyltransferase SET7/9 N-terminal domain"/>
    <property type="match status" value="2"/>
</dbReference>
<dbReference type="EMBL" id="JABSNO010000007">
    <property type="protein sequence ID" value="NRS92270.1"/>
    <property type="molecule type" value="Genomic_DNA"/>
</dbReference>
<name>A0A8J8G7U1_9FLAO</name>
<comment type="caution">
    <text evidence="1">The sequence shown here is derived from an EMBL/GenBank/DDBJ whole genome shotgun (WGS) entry which is preliminary data.</text>
</comment>
<protein>
    <submittedName>
        <fullName evidence="1">Antitoxin component YwqK of YwqJK toxin-antitoxin module</fullName>
    </submittedName>
</protein>
<dbReference type="Pfam" id="PF07661">
    <property type="entry name" value="MORN_2"/>
    <property type="match status" value="2"/>
</dbReference>
<evidence type="ECO:0000313" key="1">
    <source>
        <dbReference type="EMBL" id="NRS92270.1"/>
    </source>
</evidence>
<dbReference type="InterPro" id="IPR011652">
    <property type="entry name" value="MORN_2"/>
</dbReference>